<dbReference type="GO" id="GO:0016853">
    <property type="term" value="F:isomerase activity"/>
    <property type="evidence" value="ECO:0007669"/>
    <property type="project" value="UniProtKB-KW"/>
</dbReference>
<gene>
    <name evidence="2" type="ORF">ACFQMJ_07875</name>
</gene>
<dbReference type="InterPro" id="IPR013022">
    <property type="entry name" value="Xyl_isomerase-like_TIM-brl"/>
</dbReference>
<reference evidence="3" key="1">
    <citation type="journal article" date="2019" name="Int. J. Syst. Evol. Microbiol.">
        <title>The Global Catalogue of Microorganisms (GCM) 10K type strain sequencing project: providing services to taxonomists for standard genome sequencing and annotation.</title>
        <authorList>
            <consortium name="The Broad Institute Genomics Platform"/>
            <consortium name="The Broad Institute Genome Sequencing Center for Infectious Disease"/>
            <person name="Wu L."/>
            <person name="Ma J."/>
        </authorList>
    </citation>
    <scope>NUCLEOTIDE SEQUENCE [LARGE SCALE GENOMIC DNA]</scope>
    <source>
        <strain evidence="3">KCTC 12907</strain>
    </source>
</reference>
<protein>
    <submittedName>
        <fullName evidence="2">Sugar phosphate isomerase/epimerase family protein</fullName>
    </submittedName>
</protein>
<proteinExistence type="predicted"/>
<accession>A0ABW2F9D6</accession>
<feature type="domain" description="Xylose isomerase-like TIM barrel" evidence="1">
    <location>
        <begin position="26"/>
        <end position="272"/>
    </location>
</feature>
<keyword evidence="2" id="KW-0413">Isomerase</keyword>
<evidence type="ECO:0000259" key="1">
    <source>
        <dbReference type="Pfam" id="PF01261"/>
    </source>
</evidence>
<sequence>MNDYRDYSISTFSLIGLPLKDALLELVEKGWRSIELMCEDRHRELLFWSNRELGLLKELGESHGIEWTLHAPIHGLNPGALAVREIEESKRLLLRAADIASRLDCRYVVLHCGLLPPESDDADSELREREALRRCIAFLREILARTERQGIRFALENVPPYPDTLGSKVDFILEITEAVGDPRLRIVFDVAHAHLLGEGRCVGELQKVLPQLVGLHINDNPGDSDSHLAVGDGSIPFPTVVKLVEDSGLPVNWTLETCRPDYADQSAARLRSLRGMLG</sequence>
<organism evidence="2 3">
    <name type="scientific">Cohnella cellulosilytica</name>
    <dbReference type="NCBI Taxonomy" id="986710"/>
    <lineage>
        <taxon>Bacteria</taxon>
        <taxon>Bacillati</taxon>
        <taxon>Bacillota</taxon>
        <taxon>Bacilli</taxon>
        <taxon>Bacillales</taxon>
        <taxon>Paenibacillaceae</taxon>
        <taxon>Cohnella</taxon>
    </lineage>
</organism>
<keyword evidence="3" id="KW-1185">Reference proteome</keyword>
<dbReference type="RefSeq" id="WP_378050023.1">
    <property type="nucleotide sequence ID" value="NZ_JBHMDN010000023.1"/>
</dbReference>
<dbReference type="InterPro" id="IPR050312">
    <property type="entry name" value="IolE/XylAMocC-like"/>
</dbReference>
<dbReference type="SUPFAM" id="SSF51658">
    <property type="entry name" value="Xylose isomerase-like"/>
    <property type="match status" value="1"/>
</dbReference>
<dbReference type="InterPro" id="IPR036237">
    <property type="entry name" value="Xyl_isomerase-like_sf"/>
</dbReference>
<evidence type="ECO:0000313" key="2">
    <source>
        <dbReference type="EMBL" id="MFC7148438.1"/>
    </source>
</evidence>
<name>A0ABW2F9D6_9BACL</name>
<dbReference type="EMBL" id="JBHTAI010000004">
    <property type="protein sequence ID" value="MFC7148438.1"/>
    <property type="molecule type" value="Genomic_DNA"/>
</dbReference>
<dbReference type="Gene3D" id="3.20.20.150">
    <property type="entry name" value="Divalent-metal-dependent TIM barrel enzymes"/>
    <property type="match status" value="1"/>
</dbReference>
<dbReference type="PANTHER" id="PTHR12110:SF21">
    <property type="entry name" value="XYLOSE ISOMERASE-LIKE TIM BARREL DOMAIN-CONTAINING PROTEIN"/>
    <property type="match status" value="1"/>
</dbReference>
<dbReference type="Proteomes" id="UP001596378">
    <property type="component" value="Unassembled WGS sequence"/>
</dbReference>
<dbReference type="Pfam" id="PF01261">
    <property type="entry name" value="AP_endonuc_2"/>
    <property type="match status" value="1"/>
</dbReference>
<dbReference type="PANTHER" id="PTHR12110">
    <property type="entry name" value="HYDROXYPYRUVATE ISOMERASE"/>
    <property type="match status" value="1"/>
</dbReference>
<comment type="caution">
    <text evidence="2">The sequence shown here is derived from an EMBL/GenBank/DDBJ whole genome shotgun (WGS) entry which is preliminary data.</text>
</comment>
<evidence type="ECO:0000313" key="3">
    <source>
        <dbReference type="Proteomes" id="UP001596378"/>
    </source>
</evidence>